<dbReference type="KEGG" id="vg:26647820"/>
<name>A0A0E3JJ30_9CAUD</name>
<protein>
    <submittedName>
        <fullName evidence="2">Uncharacterized protein</fullName>
    </submittedName>
</protein>
<gene>
    <name evidence="2" type="ORF">CPT_Stahl17</name>
</gene>
<keyword evidence="1" id="KW-1133">Transmembrane helix</keyword>
<dbReference type="RefSeq" id="YP_009203621.1">
    <property type="nucleotide sequence ID" value="NC_028856.1"/>
</dbReference>
<dbReference type="OrthoDB" id="34903at10239"/>
<feature type="transmembrane region" description="Helical" evidence="1">
    <location>
        <begin position="13"/>
        <end position="34"/>
    </location>
</feature>
<evidence type="ECO:0000313" key="2">
    <source>
        <dbReference type="EMBL" id="AKA61445.1"/>
    </source>
</evidence>
<accession>A0A0E3JJ30</accession>
<keyword evidence="1" id="KW-0812">Transmembrane</keyword>
<organism evidence="2 3">
    <name type="scientific">Bacillus phage Stahl</name>
    <dbReference type="NCBI Taxonomy" id="1610832"/>
    <lineage>
        <taxon>Viruses</taxon>
        <taxon>Duplodnaviria</taxon>
        <taxon>Heunggongvirae</taxon>
        <taxon>Uroviricota</taxon>
        <taxon>Caudoviricetes</taxon>
        <taxon>Slashvirus</taxon>
        <taxon>Slashvirus stahl</taxon>
    </lineage>
</organism>
<sequence length="81" mass="8898">MDIITTLEIVVKVIGASLVILGGIFGLMMTKHAISIIAKEEPKNLSFEKAMDIRVAYIMNMVTAIFFYIMSLAGLIMICVS</sequence>
<dbReference type="Proteomes" id="UP000033015">
    <property type="component" value="Segment"/>
</dbReference>
<dbReference type="EMBL" id="KP696447">
    <property type="protein sequence ID" value="AKA61445.1"/>
    <property type="molecule type" value="Genomic_DNA"/>
</dbReference>
<proteinExistence type="predicted"/>
<dbReference type="GeneID" id="26647820"/>
<evidence type="ECO:0000313" key="3">
    <source>
        <dbReference type="Proteomes" id="UP000033015"/>
    </source>
</evidence>
<keyword evidence="1" id="KW-0472">Membrane</keyword>
<feature type="transmembrane region" description="Helical" evidence="1">
    <location>
        <begin position="55"/>
        <end position="78"/>
    </location>
</feature>
<reference evidence="3" key="2">
    <citation type="submission" date="2015-01" db="EMBL/GenBank/DDBJ databases">
        <title>Complete Genome of Bacillus megaterium Siphophage Stahl.</title>
        <authorList>
            <person name="Brizendine A.M."/>
            <person name="Rousseau S."/>
            <person name="Hernandez A.C."/>
            <person name="Everett G.F.K."/>
        </authorList>
    </citation>
    <scope>NUCLEOTIDE SEQUENCE [LARGE SCALE GENOMIC DNA]</scope>
</reference>
<evidence type="ECO:0000256" key="1">
    <source>
        <dbReference type="SAM" id="Phobius"/>
    </source>
</evidence>
<keyword evidence="3" id="KW-1185">Reference proteome</keyword>
<reference evidence="2 3" key="1">
    <citation type="journal article" date="2015" name="Genome Announc.">
        <title>Complete Genome Sequence of Bacillus megaterium Siphophage Stahl.</title>
        <authorList>
            <person name="Brizendine A.M."/>
            <person name="Rousseau S."/>
            <person name="Hernandez A.C."/>
            <person name="Kuty Everett G.F."/>
        </authorList>
    </citation>
    <scope>NUCLEOTIDE SEQUENCE [LARGE SCALE GENOMIC DNA]</scope>
</reference>